<keyword evidence="4" id="KW-0233">DNA recombination</keyword>
<dbReference type="GO" id="GO:0008821">
    <property type="term" value="F:crossover junction DNA endonuclease activity"/>
    <property type="evidence" value="ECO:0007669"/>
    <property type="project" value="TreeGrafter"/>
</dbReference>
<dbReference type="InterPro" id="IPR047523">
    <property type="entry name" value="XPF_nuclease_EME2"/>
</dbReference>
<evidence type="ECO:0000256" key="3">
    <source>
        <dbReference type="ARBA" id="ARBA00022763"/>
    </source>
</evidence>
<comment type="similarity">
    <text evidence="2">Belongs to the EME1/MMS4 family.</text>
</comment>
<dbReference type="OMA" id="VWAAGEQ"/>
<evidence type="ECO:0000313" key="8">
    <source>
        <dbReference type="Ensembl" id="ENSLACP00000015209.1"/>
    </source>
</evidence>
<evidence type="ECO:0000259" key="7">
    <source>
        <dbReference type="SMART" id="SM00891"/>
    </source>
</evidence>
<dbReference type="InterPro" id="IPR033310">
    <property type="entry name" value="Mms4/EME1/EME2"/>
</dbReference>
<dbReference type="CDD" id="cd20082">
    <property type="entry name" value="XPF_nuclease_EME2"/>
    <property type="match status" value="1"/>
</dbReference>
<reference evidence="8" key="3">
    <citation type="submission" date="2025-09" db="UniProtKB">
        <authorList>
            <consortium name="Ensembl"/>
        </authorList>
    </citation>
    <scope>IDENTIFICATION</scope>
</reference>
<dbReference type="GO" id="GO:0031297">
    <property type="term" value="P:replication fork processing"/>
    <property type="evidence" value="ECO:0007669"/>
    <property type="project" value="TreeGrafter"/>
</dbReference>
<dbReference type="Gene3D" id="1.10.150.670">
    <property type="entry name" value="Crossover junction endonuclease EME1, DNA-binding domain"/>
    <property type="match status" value="1"/>
</dbReference>
<dbReference type="GO" id="GO:0003677">
    <property type="term" value="F:DNA binding"/>
    <property type="evidence" value="ECO:0007669"/>
    <property type="project" value="InterPro"/>
</dbReference>
<dbReference type="GO" id="GO:0006302">
    <property type="term" value="P:double-strand break repair"/>
    <property type="evidence" value="ECO:0007669"/>
    <property type="project" value="TreeGrafter"/>
</dbReference>
<evidence type="ECO:0000256" key="4">
    <source>
        <dbReference type="ARBA" id="ARBA00023172"/>
    </source>
</evidence>
<dbReference type="AlphaFoldDB" id="H3AZY8"/>
<dbReference type="PANTHER" id="PTHR21077:SF6">
    <property type="entry name" value="CROSSOVER JUNCTION ENDONUCLEASE EME2-RELATED"/>
    <property type="match status" value="1"/>
</dbReference>
<dbReference type="Ensembl" id="ENSLACT00000015315.1">
    <property type="protein sequence ID" value="ENSLACP00000015209.1"/>
    <property type="gene ID" value="ENSLACG00000013390.1"/>
</dbReference>
<reference evidence="8" key="2">
    <citation type="submission" date="2025-08" db="UniProtKB">
        <authorList>
            <consortium name="Ensembl"/>
        </authorList>
    </citation>
    <scope>IDENTIFICATION</scope>
</reference>
<dbReference type="Pfam" id="PF02732">
    <property type="entry name" value="ERCC4"/>
    <property type="match status" value="1"/>
</dbReference>
<accession>H3AZY8</accession>
<evidence type="ECO:0000256" key="2">
    <source>
        <dbReference type="ARBA" id="ARBA00005313"/>
    </source>
</evidence>
<dbReference type="GO" id="GO:0000712">
    <property type="term" value="P:resolution of meiotic recombination intermediates"/>
    <property type="evidence" value="ECO:0007669"/>
    <property type="project" value="TreeGrafter"/>
</dbReference>
<dbReference type="GO" id="GO:0005634">
    <property type="term" value="C:nucleus"/>
    <property type="evidence" value="ECO:0007669"/>
    <property type="project" value="UniProtKB-SubCell"/>
</dbReference>
<dbReference type="InParanoid" id="H3AZY8"/>
<keyword evidence="5" id="KW-0234">DNA repair</keyword>
<keyword evidence="3" id="KW-0227">DNA damage</keyword>
<gene>
    <name evidence="8" type="primary">EME2</name>
</gene>
<dbReference type="eggNOG" id="ENOG502RQYN">
    <property type="taxonomic scope" value="Eukaryota"/>
</dbReference>
<dbReference type="FunCoup" id="H3AZY8">
    <property type="interactions" value="95"/>
</dbReference>
<reference evidence="9" key="1">
    <citation type="submission" date="2011-08" db="EMBL/GenBank/DDBJ databases">
        <title>The draft genome of Latimeria chalumnae.</title>
        <authorList>
            <person name="Di Palma F."/>
            <person name="Alfoldi J."/>
            <person name="Johnson J."/>
            <person name="Berlin A."/>
            <person name="Gnerre S."/>
            <person name="Jaffe D."/>
            <person name="MacCallum I."/>
            <person name="Young S."/>
            <person name="Walker B.J."/>
            <person name="Lander E."/>
            <person name="Lindblad-Toh K."/>
        </authorList>
    </citation>
    <scope>NUCLEOTIDE SEQUENCE [LARGE SCALE GENOMIC DNA]</scope>
    <source>
        <strain evidence="9">Wild caught</strain>
    </source>
</reference>
<dbReference type="InterPro" id="IPR006166">
    <property type="entry name" value="ERCC4_domain"/>
</dbReference>
<dbReference type="PANTHER" id="PTHR21077">
    <property type="entry name" value="EME1 PROTEIN"/>
    <property type="match status" value="1"/>
</dbReference>
<sequence length="299" mass="33698">SGLLKDVGSDTLMEALESMELRYSIEPQSVSCSITWRREAPSKCERESITGLNTVEEDQIVMLAMPNEFLQLVNSMKQDKSLHASTTHLPEQLPGKTATLVVLGLDVYQCWREQLSVCPQTQNRDPQSCLDPAVTPMDIEEALVALQLQKNMGVLFMETWQELGEYITLLTKSVAKRPFKKQCENMAFSFCVEGSWASGIRVEKDGAGLHQVWKRQIQQFNRVSPLMAAAITAKYPSPQLLLQAYRECSMEQEKSNLLADLMVKSSGNDKERRIGPELSRKIYTYMISSNPELILDLNG</sequence>
<dbReference type="Pfam" id="PF21292">
    <property type="entry name" value="EME1-MUS81_C"/>
    <property type="match status" value="1"/>
</dbReference>
<evidence type="ECO:0000256" key="1">
    <source>
        <dbReference type="ARBA" id="ARBA00004123"/>
    </source>
</evidence>
<keyword evidence="6" id="KW-0539">Nucleus</keyword>
<protein>
    <submittedName>
        <fullName evidence="8">Essential meiotic structure-specific endonuclease subunit 2</fullName>
    </submittedName>
</protein>
<dbReference type="SMART" id="SM00891">
    <property type="entry name" value="ERCC4"/>
    <property type="match status" value="1"/>
</dbReference>
<dbReference type="HOGENOM" id="CLU_034099_1_0_1"/>
<dbReference type="Bgee" id="ENSLACG00000013390">
    <property type="expression patterns" value="Expressed in muscle tissue and 2 other cell types or tissues"/>
</dbReference>
<dbReference type="GO" id="GO:0048476">
    <property type="term" value="C:Holliday junction resolvase complex"/>
    <property type="evidence" value="ECO:0007669"/>
    <property type="project" value="InterPro"/>
</dbReference>
<organism evidence="8 9">
    <name type="scientific">Latimeria chalumnae</name>
    <name type="common">Coelacanth</name>
    <dbReference type="NCBI Taxonomy" id="7897"/>
    <lineage>
        <taxon>Eukaryota</taxon>
        <taxon>Metazoa</taxon>
        <taxon>Chordata</taxon>
        <taxon>Craniata</taxon>
        <taxon>Vertebrata</taxon>
        <taxon>Euteleostomi</taxon>
        <taxon>Coelacanthiformes</taxon>
        <taxon>Coelacanthidae</taxon>
        <taxon>Latimeria</taxon>
    </lineage>
</organism>
<proteinExistence type="inferred from homology"/>
<dbReference type="Gene3D" id="3.40.50.10130">
    <property type="match status" value="1"/>
</dbReference>
<evidence type="ECO:0000313" key="9">
    <source>
        <dbReference type="Proteomes" id="UP000008672"/>
    </source>
</evidence>
<keyword evidence="9" id="KW-1185">Reference proteome</keyword>
<dbReference type="EMBL" id="AFYH01087931">
    <property type="status" value="NOT_ANNOTATED_CDS"/>
    <property type="molecule type" value="Genomic_DNA"/>
</dbReference>
<dbReference type="GeneTree" id="ENSGT00530000063937"/>
<evidence type="ECO:0000256" key="6">
    <source>
        <dbReference type="ARBA" id="ARBA00023242"/>
    </source>
</evidence>
<dbReference type="InterPro" id="IPR042530">
    <property type="entry name" value="EME1/EME2_C"/>
</dbReference>
<dbReference type="FunFam" id="1.10.150.670:FF:000002">
    <property type="entry name" value="Crossover junction endonuclease EME1"/>
    <property type="match status" value="1"/>
</dbReference>
<dbReference type="STRING" id="7897.ENSLACP00000015209"/>
<name>H3AZY8_LATCH</name>
<feature type="domain" description="ERCC4" evidence="7">
    <location>
        <begin position="20"/>
        <end position="246"/>
    </location>
</feature>
<dbReference type="EMBL" id="AFYH01087930">
    <property type="status" value="NOT_ANNOTATED_CDS"/>
    <property type="molecule type" value="Genomic_DNA"/>
</dbReference>
<dbReference type="GO" id="GO:0031573">
    <property type="term" value="P:mitotic intra-S DNA damage checkpoint signaling"/>
    <property type="evidence" value="ECO:0007669"/>
    <property type="project" value="TreeGrafter"/>
</dbReference>
<evidence type="ECO:0000256" key="5">
    <source>
        <dbReference type="ARBA" id="ARBA00023204"/>
    </source>
</evidence>
<dbReference type="Proteomes" id="UP000008672">
    <property type="component" value="Unassembled WGS sequence"/>
</dbReference>
<comment type="subcellular location">
    <subcellularLocation>
        <location evidence="1">Nucleus</location>
    </subcellularLocation>
</comment>